<dbReference type="AlphaFoldDB" id="A0A6L2KST1"/>
<evidence type="ECO:0000313" key="1">
    <source>
        <dbReference type="EMBL" id="GEU51800.1"/>
    </source>
</evidence>
<sequence>MLWMSVSHLAVLDGGQYLWIKAFLRRSQVLIAIEVSLSTYLLTDSVRVNGNTHSSTASCDTLGILKKTYNVKDSINMIIGILILISGEDVIKNSHDPLALVAPTGSSSRIPSPYYVTHPSSVVDYDDDYQGDVFQTNSKDPLTFAMMLLARAITQRFSNPTNNHLCTSSNTKIHAIVQADKVNIQSKNSGNDAINTRRSYVHEEIIKGNNVHNDAGNTQRILRTMSSGSTVRKVIMLVIVQSQKFKIQRPSYDSASLTEVQQPSTNYVNPLFAKDNQEQKYLKQPKIINDTIGDNHIDSNIIFNEPSVDVNSGSVEYDNNVQTSYALEQLAINAYKEAEK</sequence>
<name>A0A6L2KST1_TANCI</name>
<dbReference type="EMBL" id="BKCJ010002921">
    <property type="protein sequence ID" value="GEU51800.1"/>
    <property type="molecule type" value="Genomic_DNA"/>
</dbReference>
<comment type="caution">
    <text evidence="1">The sequence shown here is derived from an EMBL/GenBank/DDBJ whole genome shotgun (WGS) entry which is preliminary data.</text>
</comment>
<accession>A0A6L2KST1</accession>
<reference evidence="1" key="1">
    <citation type="journal article" date="2019" name="Sci. Rep.">
        <title>Draft genome of Tanacetum cinerariifolium, the natural source of mosquito coil.</title>
        <authorList>
            <person name="Yamashiro T."/>
            <person name="Shiraishi A."/>
            <person name="Satake H."/>
            <person name="Nakayama K."/>
        </authorList>
    </citation>
    <scope>NUCLEOTIDE SEQUENCE</scope>
</reference>
<gene>
    <name evidence="1" type="ORF">Tci_023778</name>
</gene>
<protein>
    <submittedName>
        <fullName evidence="1">Uncharacterized protein</fullName>
    </submittedName>
</protein>
<proteinExistence type="predicted"/>
<organism evidence="1">
    <name type="scientific">Tanacetum cinerariifolium</name>
    <name type="common">Dalmatian daisy</name>
    <name type="synonym">Chrysanthemum cinerariifolium</name>
    <dbReference type="NCBI Taxonomy" id="118510"/>
    <lineage>
        <taxon>Eukaryota</taxon>
        <taxon>Viridiplantae</taxon>
        <taxon>Streptophyta</taxon>
        <taxon>Embryophyta</taxon>
        <taxon>Tracheophyta</taxon>
        <taxon>Spermatophyta</taxon>
        <taxon>Magnoliopsida</taxon>
        <taxon>eudicotyledons</taxon>
        <taxon>Gunneridae</taxon>
        <taxon>Pentapetalae</taxon>
        <taxon>asterids</taxon>
        <taxon>campanulids</taxon>
        <taxon>Asterales</taxon>
        <taxon>Asteraceae</taxon>
        <taxon>Asteroideae</taxon>
        <taxon>Anthemideae</taxon>
        <taxon>Anthemidinae</taxon>
        <taxon>Tanacetum</taxon>
    </lineage>
</organism>